<protein>
    <submittedName>
        <fullName evidence="2">RQC domain protein</fullName>
    </submittedName>
</protein>
<dbReference type="KEGG" id="adg:Adeg_0855"/>
<feature type="domain" description="RQC" evidence="1">
    <location>
        <begin position="455"/>
        <end position="524"/>
    </location>
</feature>
<dbReference type="OrthoDB" id="9763310at2"/>
<proteinExistence type="predicted"/>
<dbReference type="Pfam" id="PF09382">
    <property type="entry name" value="RQC"/>
    <property type="match status" value="1"/>
</dbReference>
<gene>
    <name evidence="2" type="ordered locus">Adeg_0855</name>
</gene>
<keyword evidence="3" id="KW-1185">Reference proteome</keyword>
<dbReference type="EMBL" id="CP001785">
    <property type="protein sequence ID" value="ACX51995.1"/>
    <property type="molecule type" value="Genomic_DNA"/>
</dbReference>
<dbReference type="SUPFAM" id="SSF46785">
    <property type="entry name" value="Winged helix' DNA-binding domain"/>
    <property type="match status" value="1"/>
</dbReference>
<evidence type="ECO:0000313" key="3">
    <source>
        <dbReference type="Proteomes" id="UP000002620"/>
    </source>
</evidence>
<organism evidence="2 3">
    <name type="scientific">Ammonifex degensii (strain DSM 10501 / KC4)</name>
    <dbReference type="NCBI Taxonomy" id="429009"/>
    <lineage>
        <taxon>Bacteria</taxon>
        <taxon>Bacillati</taxon>
        <taxon>Bacillota</taxon>
        <taxon>Clostridia</taxon>
        <taxon>Thermoanaerobacterales</taxon>
        <taxon>Thermoanaerobacteraceae</taxon>
        <taxon>Ammonifex</taxon>
    </lineage>
</organism>
<dbReference type="GO" id="GO:0006281">
    <property type="term" value="P:DNA repair"/>
    <property type="evidence" value="ECO:0007669"/>
    <property type="project" value="InterPro"/>
</dbReference>
<dbReference type="InterPro" id="IPR036388">
    <property type="entry name" value="WH-like_DNA-bd_sf"/>
</dbReference>
<dbReference type="AlphaFoldDB" id="C9RCL8"/>
<dbReference type="InterPro" id="IPR018982">
    <property type="entry name" value="RQC_domain"/>
</dbReference>
<accession>C9RCL8</accession>
<name>C9RCL8_AMMDK</name>
<sequence length="607" mass="66334">MKVLHQMGARVVGALLAGLQAKGLSVPPGSAGRFRVSKKGNLLLDEKLLLASDTARTLGCETPEAVLELLRSSLSDEAASEIHQVLCSPPGGKEPRQITALDFVAKPPEELAEKIWPVFEAKHMAHSQELAAYAEEVFRDLPAGPPENARAVARARCRPKPEDLTFRYDGAVCLAVCSACGFTLAFSASVGRHLPGHPKNSSLGQDKDELSDLAGKALSRRLAEAGLPGKLEGLAREVKAALAERICLPEVYRWLKVLDSVASGIQKGSIRWQGSGWVVASFSLPSADPTYLVEYFERRTKEVLSLPSTPLEGLREVLRRFWEGSGRKVWEKAEALHSALSPIMKALPEVRRSYENMRRFAEALSEGRIRVTGEGQCFVGNECLKQFDGQTLARILDRLFSAFERAVQQNMAFGLSDEQVPAEILNRLLPAPGQKGGEKLDREVVLEVLRLLAARPKKMGATTVAAVLAGSRAKKVSDRGFDKLPSFGRFKGLYTQQELVRVVERMVRAGLVAETYVGVHGLRVLYLPREVEKALLSSLSSEEGTLEVEDARVKRAARAIQKHSWGELAEMARDGFFPAEAALAAAAALWPSGKAPKLLKELRTQKL</sequence>
<reference evidence="2 3" key="1">
    <citation type="submission" date="2009-10" db="EMBL/GenBank/DDBJ databases">
        <title>Complete sequence of chromosome of Ammonifex degensii KC4.</title>
        <authorList>
            <consortium name="US DOE Joint Genome Institute"/>
            <person name="Kerfeld C."/>
            <person name="Goodner B."/>
            <person name="Huber H."/>
            <person name="Stetter K."/>
            <person name="Lucas S."/>
            <person name="Copeland A."/>
            <person name="Lapidus A."/>
            <person name="Glavina del Rio T."/>
            <person name="Dalin E."/>
            <person name="Tice H."/>
            <person name="Bruce D."/>
            <person name="Goodwin L."/>
            <person name="Pitluck S."/>
            <person name="Saunders E."/>
            <person name="Brettin T."/>
            <person name="Detter J.C."/>
            <person name="Han C."/>
            <person name="Larimer F."/>
            <person name="Land M."/>
            <person name="Hauser L."/>
            <person name="Kyrpides N."/>
            <person name="Ovchinnikova G."/>
            <person name="Richardson P."/>
        </authorList>
    </citation>
    <scope>NUCLEOTIDE SEQUENCE [LARGE SCALE GENOMIC DNA]</scope>
    <source>
        <strain evidence="3">DSM 10501 / KC4</strain>
    </source>
</reference>
<dbReference type="Proteomes" id="UP000002620">
    <property type="component" value="Chromosome"/>
</dbReference>
<evidence type="ECO:0000313" key="2">
    <source>
        <dbReference type="EMBL" id="ACX51995.1"/>
    </source>
</evidence>
<dbReference type="GO" id="GO:0043138">
    <property type="term" value="F:3'-5' DNA helicase activity"/>
    <property type="evidence" value="ECO:0007669"/>
    <property type="project" value="InterPro"/>
</dbReference>
<dbReference type="STRING" id="429009.Adeg_0855"/>
<dbReference type="HOGENOM" id="CLU_449541_0_0_9"/>
<evidence type="ECO:0000259" key="1">
    <source>
        <dbReference type="Pfam" id="PF09382"/>
    </source>
</evidence>
<dbReference type="InterPro" id="IPR036390">
    <property type="entry name" value="WH_DNA-bd_sf"/>
</dbReference>
<dbReference type="GO" id="GO:0006260">
    <property type="term" value="P:DNA replication"/>
    <property type="evidence" value="ECO:0007669"/>
    <property type="project" value="InterPro"/>
</dbReference>
<dbReference type="Gene3D" id="1.10.10.10">
    <property type="entry name" value="Winged helix-like DNA-binding domain superfamily/Winged helix DNA-binding domain"/>
    <property type="match status" value="1"/>
</dbReference>
<dbReference type="eggNOG" id="COG0514">
    <property type="taxonomic scope" value="Bacteria"/>
</dbReference>